<protein>
    <submittedName>
        <fullName evidence="2">DUF1453 family protein</fullName>
    </submittedName>
</protein>
<proteinExistence type="predicted"/>
<feature type="transmembrane region" description="Helical" evidence="1">
    <location>
        <begin position="61"/>
        <end position="83"/>
    </location>
</feature>
<keyword evidence="1" id="KW-0812">Transmembrane</keyword>
<comment type="caution">
    <text evidence="2">The sequence shown here is derived from an EMBL/GenBank/DDBJ whole genome shotgun (WGS) entry which is preliminary data.</text>
</comment>
<feature type="transmembrane region" description="Helical" evidence="1">
    <location>
        <begin position="104"/>
        <end position="126"/>
    </location>
</feature>
<keyword evidence="1" id="KW-1133">Transmembrane helix</keyword>
<name>A0ABT6W6S4_9ACTN</name>
<keyword evidence="1" id="KW-0472">Membrane</keyword>
<reference evidence="2 3" key="1">
    <citation type="submission" date="2023-05" db="EMBL/GenBank/DDBJ databases">
        <title>Streptantibioticus silvisoli sp. nov., acidotolerant actinomycetes 1 from pine litter.</title>
        <authorList>
            <person name="Swiecimska M."/>
            <person name="Golinska P."/>
            <person name="Sangal V."/>
            <person name="Wachnowicz B."/>
            <person name="Goodfellow M."/>
        </authorList>
    </citation>
    <scope>NUCLEOTIDE SEQUENCE [LARGE SCALE GENOMIC DNA]</scope>
    <source>
        <strain evidence="2 3">SL54</strain>
    </source>
</reference>
<organism evidence="2 3">
    <name type="scientific">Streptantibioticus silvisoli</name>
    <dbReference type="NCBI Taxonomy" id="2705255"/>
    <lineage>
        <taxon>Bacteria</taxon>
        <taxon>Bacillati</taxon>
        <taxon>Actinomycetota</taxon>
        <taxon>Actinomycetes</taxon>
        <taxon>Kitasatosporales</taxon>
        <taxon>Streptomycetaceae</taxon>
        <taxon>Streptantibioticus</taxon>
    </lineage>
</organism>
<dbReference type="Proteomes" id="UP001156398">
    <property type="component" value="Unassembled WGS sequence"/>
</dbReference>
<gene>
    <name evidence="2" type="ORF">POF43_027280</name>
</gene>
<dbReference type="RefSeq" id="WP_271323378.1">
    <property type="nucleotide sequence ID" value="NZ_JAAGKO020000051.1"/>
</dbReference>
<feature type="transmembrane region" description="Helical" evidence="1">
    <location>
        <begin position="6"/>
        <end position="24"/>
    </location>
</feature>
<sequence>MSGSLSGPTDILIAVAVVALVLVRQLRARRVAEGRSWWILPAVLVYLGLEQGGVLDSHHEAASAGLLAAEMVIGAGMGVLWALTTRIWRDEAGTAWMKGTKTTALAWAGGIALRIALAWLGSVMGVHEGRGALMLALAVTLLIRKGVVAWRVNGSPGALRAGAVR</sequence>
<feature type="transmembrane region" description="Helical" evidence="1">
    <location>
        <begin position="36"/>
        <end position="55"/>
    </location>
</feature>
<dbReference type="EMBL" id="JAAGKO020000051">
    <property type="protein sequence ID" value="MDI5966384.1"/>
    <property type="molecule type" value="Genomic_DNA"/>
</dbReference>
<evidence type="ECO:0000313" key="2">
    <source>
        <dbReference type="EMBL" id="MDI5966384.1"/>
    </source>
</evidence>
<accession>A0ABT6W6S4</accession>
<evidence type="ECO:0000256" key="1">
    <source>
        <dbReference type="SAM" id="Phobius"/>
    </source>
</evidence>
<evidence type="ECO:0000313" key="3">
    <source>
        <dbReference type="Proteomes" id="UP001156398"/>
    </source>
</evidence>
<keyword evidence="3" id="KW-1185">Reference proteome</keyword>